<reference evidence="2" key="1">
    <citation type="submission" date="2018-05" db="EMBL/GenBank/DDBJ databases">
        <authorList>
            <person name="Lanie J.A."/>
            <person name="Ng W.-L."/>
            <person name="Kazmierczak K.M."/>
            <person name="Andrzejewski T.M."/>
            <person name="Davidsen T.M."/>
            <person name="Wayne K.J."/>
            <person name="Tettelin H."/>
            <person name="Glass J.I."/>
            <person name="Rusch D."/>
            <person name="Podicherti R."/>
            <person name="Tsui H.-C.T."/>
            <person name="Winkler M.E."/>
        </authorList>
    </citation>
    <scope>NUCLEOTIDE SEQUENCE</scope>
    <source>
        <strain evidence="2">KNB</strain>
    </source>
</reference>
<name>A0A2X0QRK3_9PROT</name>
<feature type="transmembrane region" description="Helical" evidence="1">
    <location>
        <begin position="245"/>
        <end position="262"/>
    </location>
</feature>
<protein>
    <submittedName>
        <fullName evidence="2">NnrS family protein</fullName>
    </submittedName>
</protein>
<feature type="transmembrane region" description="Helical" evidence="1">
    <location>
        <begin position="306"/>
        <end position="327"/>
    </location>
</feature>
<accession>A0A2X0QRK3</accession>
<feature type="transmembrane region" description="Helical" evidence="1">
    <location>
        <begin position="60"/>
        <end position="80"/>
    </location>
</feature>
<keyword evidence="1" id="KW-0812">Transmembrane</keyword>
<feature type="transmembrane region" description="Helical" evidence="1">
    <location>
        <begin position="274"/>
        <end position="294"/>
    </location>
</feature>
<feature type="transmembrane region" description="Helical" evidence="1">
    <location>
        <begin position="375"/>
        <end position="393"/>
    </location>
</feature>
<evidence type="ECO:0000256" key="1">
    <source>
        <dbReference type="SAM" id="Phobius"/>
    </source>
</evidence>
<feature type="transmembrane region" description="Helical" evidence="1">
    <location>
        <begin position="179"/>
        <end position="201"/>
    </location>
</feature>
<organism evidence="2">
    <name type="scientific">Candidatus Nitrotoga fabula</name>
    <dbReference type="NCBI Taxonomy" id="2182327"/>
    <lineage>
        <taxon>Bacteria</taxon>
        <taxon>Pseudomonadati</taxon>
        <taxon>Pseudomonadota</taxon>
        <taxon>Betaproteobacteria</taxon>
        <taxon>Nitrosomonadales</taxon>
        <taxon>Gallionellaceae</taxon>
        <taxon>Candidatus Nitrotoga</taxon>
    </lineage>
</organism>
<dbReference type="EMBL" id="LS423452">
    <property type="protein sequence ID" value="SPS04709.1"/>
    <property type="molecule type" value="Genomic_DNA"/>
</dbReference>
<keyword evidence="1" id="KW-0472">Membrane</keyword>
<dbReference type="AlphaFoldDB" id="A0A2X0QRK3"/>
<feature type="transmembrane region" description="Helical" evidence="1">
    <location>
        <begin position="92"/>
        <end position="111"/>
    </location>
</feature>
<proteinExistence type="predicted"/>
<sequence>MLISKRWQIFTAAPHRVMFFGGALQAVAAMVWLLAELGSRHVLSWQAIAWKIAPGVAHPWLMIYGLFPMFMFGFLMTTYPRWMKGREIAPRQYVPAFALLMLGLAGFYAGLLFSHAVLIISVICTLSGWGLAQNALLRVLIDTPRQDKRHPQIIFIALCLGWCGLLAYLAWLWGGDASWLRLSVQGGLWLFLLPVFSSIAHRMIPFFTASALKQQPVASPEWAWWVMLAASAGHGLLEVNGASAWLWLCDFPLAVVALFLANRWGFRRSLQVPLLAVLHLGFAWLGVAMLLFALQSFASLLSHGNIMIWGLAPLHALTIGCFATLLIGMATRVTLGHAGMPMKVGRSVYVLFVGVQLAALLRVLADMLSIAVSPWLHFVAGIVWLMCFVAWAIRHIPVYWRPRSDGQPG</sequence>
<evidence type="ECO:0000313" key="2">
    <source>
        <dbReference type="EMBL" id="SPS04709.1"/>
    </source>
</evidence>
<dbReference type="InterPro" id="IPR010266">
    <property type="entry name" value="NnrS"/>
</dbReference>
<gene>
    <name evidence="2" type="ORF">NITFAB_0298</name>
</gene>
<feature type="transmembrane region" description="Helical" evidence="1">
    <location>
        <begin position="12"/>
        <end position="35"/>
    </location>
</feature>
<keyword evidence="1" id="KW-1133">Transmembrane helix</keyword>
<feature type="transmembrane region" description="Helical" evidence="1">
    <location>
        <begin position="348"/>
        <end position="369"/>
    </location>
</feature>
<dbReference type="Pfam" id="PF05940">
    <property type="entry name" value="NnrS"/>
    <property type="match status" value="1"/>
</dbReference>
<feature type="transmembrane region" description="Helical" evidence="1">
    <location>
        <begin position="153"/>
        <end position="173"/>
    </location>
</feature>